<dbReference type="Proteomes" id="UP000474175">
    <property type="component" value="Unassembled WGS sequence"/>
</dbReference>
<evidence type="ECO:0000313" key="2">
    <source>
        <dbReference type="Proteomes" id="UP000474175"/>
    </source>
</evidence>
<dbReference type="EMBL" id="JAAFZH010000008">
    <property type="protein sequence ID" value="NDU96753.1"/>
    <property type="molecule type" value="Genomic_DNA"/>
</dbReference>
<sequence>MALRHFAPDELVLSPEQTKEVLIMFWPNQRNAIGTLSIIDADRSFAQALLVESVNANRGIGIVEGLFRTFYRPNPSALSAIMAVIAVARRRNWLSDNSINPNTFKLYDAVRVTLARNFRTEIELRIQTGEYVGY</sequence>
<dbReference type="AlphaFoldDB" id="A0A6L9LD67"/>
<keyword evidence="2" id="KW-1185">Reference proteome</keyword>
<reference evidence="1 2" key="1">
    <citation type="submission" date="2020-02" db="EMBL/GenBank/DDBJ databases">
        <title>Draft genome sequence of two Spirosoma agri KCTC 52727 and Spirosoma terrae KCTC 52035.</title>
        <authorList>
            <person name="Rojas J."/>
            <person name="Ambika Manirajan B."/>
            <person name="Suarez C."/>
            <person name="Ratering S."/>
            <person name="Schnell S."/>
        </authorList>
    </citation>
    <scope>NUCLEOTIDE SEQUENCE [LARGE SCALE GENOMIC DNA]</scope>
    <source>
        <strain evidence="1 2">KCTC 52035</strain>
    </source>
</reference>
<gene>
    <name evidence="1" type="ORF">GK108_17860</name>
</gene>
<name>A0A6L9LD67_9BACT</name>
<evidence type="ECO:0000313" key="1">
    <source>
        <dbReference type="EMBL" id="NDU96753.1"/>
    </source>
</evidence>
<organism evidence="1 2">
    <name type="scientific">Spirosoma terrae</name>
    <dbReference type="NCBI Taxonomy" id="1968276"/>
    <lineage>
        <taxon>Bacteria</taxon>
        <taxon>Pseudomonadati</taxon>
        <taxon>Bacteroidota</taxon>
        <taxon>Cytophagia</taxon>
        <taxon>Cytophagales</taxon>
        <taxon>Cytophagaceae</taxon>
        <taxon>Spirosoma</taxon>
    </lineage>
</organism>
<proteinExistence type="predicted"/>
<accession>A0A6L9LD67</accession>
<comment type="caution">
    <text evidence="1">The sequence shown here is derived from an EMBL/GenBank/DDBJ whole genome shotgun (WGS) entry which is preliminary data.</text>
</comment>
<dbReference type="RefSeq" id="WP_163951530.1">
    <property type="nucleotide sequence ID" value="NZ_JAAFZH010000008.1"/>
</dbReference>
<protein>
    <submittedName>
        <fullName evidence="1">Uncharacterized protein</fullName>
    </submittedName>
</protein>